<keyword evidence="5 6" id="KW-0472">Membrane</keyword>
<sequence>MKIITKLQTLSQSTGYWMSYAIGGLLLLAVALFYQHGLDELPCVVCIQIRLWITWLVITAFIGFLVKRKRGLNMIMQLSLIMGTLGFIERSYLLLGTEKGFIFGGCGFDTGLPAWFAIEQWMPWIYKVETSCGYTPELVLGVTMAESLMVLSVGLMIVSAIVGVATFFNKKS</sequence>
<feature type="transmembrane region" description="Helical" evidence="6">
    <location>
        <begin position="41"/>
        <end position="65"/>
    </location>
</feature>
<evidence type="ECO:0000256" key="1">
    <source>
        <dbReference type="ARBA" id="ARBA00004651"/>
    </source>
</evidence>
<accession>A0A3B0WFB4</accession>
<evidence type="ECO:0008006" key="8">
    <source>
        <dbReference type="Google" id="ProtNLM"/>
    </source>
</evidence>
<dbReference type="InterPro" id="IPR050183">
    <property type="entry name" value="DsbB"/>
</dbReference>
<evidence type="ECO:0000256" key="3">
    <source>
        <dbReference type="ARBA" id="ARBA00022692"/>
    </source>
</evidence>
<reference evidence="7" key="1">
    <citation type="submission" date="2018-06" db="EMBL/GenBank/DDBJ databases">
        <authorList>
            <person name="Zhirakovskaya E."/>
        </authorList>
    </citation>
    <scope>NUCLEOTIDE SEQUENCE</scope>
</reference>
<feature type="transmembrane region" description="Helical" evidence="6">
    <location>
        <begin position="138"/>
        <end position="168"/>
    </location>
</feature>
<dbReference type="GO" id="GO:0005886">
    <property type="term" value="C:plasma membrane"/>
    <property type="evidence" value="ECO:0007669"/>
    <property type="project" value="UniProtKB-SubCell"/>
</dbReference>
<dbReference type="Gene3D" id="1.20.1550.10">
    <property type="entry name" value="DsbB-like"/>
    <property type="match status" value="1"/>
</dbReference>
<dbReference type="PANTHER" id="PTHR36570">
    <property type="entry name" value="DISULFIDE BOND FORMATION PROTEIN B"/>
    <property type="match status" value="1"/>
</dbReference>
<protein>
    <recommendedName>
        <fullName evidence="8">Periplasmic thiol:disulfide oxidoreductase DsbB, required for DsbA reoxidation</fullName>
    </recommendedName>
</protein>
<dbReference type="InterPro" id="IPR023380">
    <property type="entry name" value="DsbB-like_sf"/>
</dbReference>
<dbReference type="PANTHER" id="PTHR36570:SF2">
    <property type="entry name" value="DISULFIDE BOND FORMATION PROTEIN B"/>
    <property type="match status" value="1"/>
</dbReference>
<keyword evidence="3 6" id="KW-0812">Transmembrane</keyword>
<keyword evidence="2" id="KW-1003">Cell membrane</keyword>
<dbReference type="EMBL" id="UOFF01000060">
    <property type="protein sequence ID" value="VAW54555.1"/>
    <property type="molecule type" value="Genomic_DNA"/>
</dbReference>
<evidence type="ECO:0000256" key="6">
    <source>
        <dbReference type="SAM" id="Phobius"/>
    </source>
</evidence>
<dbReference type="Pfam" id="PF02600">
    <property type="entry name" value="DsbB"/>
    <property type="match status" value="1"/>
</dbReference>
<evidence type="ECO:0000256" key="5">
    <source>
        <dbReference type="ARBA" id="ARBA00023136"/>
    </source>
</evidence>
<proteinExistence type="predicted"/>
<dbReference type="AlphaFoldDB" id="A0A3B0WFB4"/>
<dbReference type="GO" id="GO:0006457">
    <property type="term" value="P:protein folding"/>
    <property type="evidence" value="ECO:0007669"/>
    <property type="project" value="InterPro"/>
</dbReference>
<dbReference type="SUPFAM" id="SSF158442">
    <property type="entry name" value="DsbB-like"/>
    <property type="match status" value="1"/>
</dbReference>
<organism evidence="7">
    <name type="scientific">hydrothermal vent metagenome</name>
    <dbReference type="NCBI Taxonomy" id="652676"/>
    <lineage>
        <taxon>unclassified sequences</taxon>
        <taxon>metagenomes</taxon>
        <taxon>ecological metagenomes</taxon>
    </lineage>
</organism>
<dbReference type="GO" id="GO:0015035">
    <property type="term" value="F:protein-disulfide reductase activity"/>
    <property type="evidence" value="ECO:0007669"/>
    <property type="project" value="InterPro"/>
</dbReference>
<comment type="subcellular location">
    <subcellularLocation>
        <location evidence="1">Cell membrane</location>
        <topology evidence="1">Multi-pass membrane protein</topology>
    </subcellularLocation>
</comment>
<dbReference type="InterPro" id="IPR003752">
    <property type="entry name" value="DiS_bond_form_DsbB/BdbC"/>
</dbReference>
<name>A0A3B0WFB4_9ZZZZ</name>
<feature type="transmembrane region" description="Helical" evidence="6">
    <location>
        <begin position="15"/>
        <end position="34"/>
    </location>
</feature>
<evidence type="ECO:0000313" key="7">
    <source>
        <dbReference type="EMBL" id="VAW54555.1"/>
    </source>
</evidence>
<gene>
    <name evidence="7" type="ORF">MNBD_GAMMA07-2116</name>
</gene>
<keyword evidence="4 6" id="KW-1133">Transmembrane helix</keyword>
<feature type="transmembrane region" description="Helical" evidence="6">
    <location>
        <begin position="71"/>
        <end position="88"/>
    </location>
</feature>
<evidence type="ECO:0000256" key="2">
    <source>
        <dbReference type="ARBA" id="ARBA00022475"/>
    </source>
</evidence>
<evidence type="ECO:0000256" key="4">
    <source>
        <dbReference type="ARBA" id="ARBA00022989"/>
    </source>
</evidence>